<dbReference type="RefSeq" id="WP_093560968.1">
    <property type="nucleotide sequence ID" value="NZ_FPBO01000054.1"/>
</dbReference>
<proteinExistence type="predicted"/>
<evidence type="ECO:0000256" key="1">
    <source>
        <dbReference type="SAM" id="Coils"/>
    </source>
</evidence>
<feature type="coiled-coil region" evidence="1">
    <location>
        <begin position="21"/>
        <end position="55"/>
    </location>
</feature>
<keyword evidence="3" id="KW-1185">Reference proteome</keyword>
<dbReference type="Proteomes" id="UP000199391">
    <property type="component" value="Unassembled WGS sequence"/>
</dbReference>
<protein>
    <recommendedName>
        <fullName evidence="4">Flagellar FliJ protein</fullName>
    </recommendedName>
</protein>
<keyword evidence="1" id="KW-0175">Coiled coil</keyword>
<name>A0A1I7M456_9BURK</name>
<reference evidence="3" key="1">
    <citation type="submission" date="2016-10" db="EMBL/GenBank/DDBJ databases">
        <authorList>
            <person name="Varghese N."/>
            <person name="Submissions S."/>
        </authorList>
    </citation>
    <scope>NUCLEOTIDE SEQUENCE [LARGE SCALE GENOMIC DNA]</scope>
    <source>
        <strain evidence="3">CGMCC 1.11014</strain>
    </source>
</reference>
<gene>
    <name evidence="2" type="ORF">SAMN05216552_105418</name>
</gene>
<organism evidence="2 3">
    <name type="scientific">Pseudoduganella namucuonensis</name>
    <dbReference type="NCBI Taxonomy" id="1035707"/>
    <lineage>
        <taxon>Bacteria</taxon>
        <taxon>Pseudomonadati</taxon>
        <taxon>Pseudomonadota</taxon>
        <taxon>Betaproteobacteria</taxon>
        <taxon>Burkholderiales</taxon>
        <taxon>Oxalobacteraceae</taxon>
        <taxon>Telluria group</taxon>
        <taxon>Pseudoduganella</taxon>
    </lineage>
</organism>
<dbReference type="EMBL" id="FPBO01000054">
    <property type="protein sequence ID" value="SFV16647.1"/>
    <property type="molecule type" value="Genomic_DNA"/>
</dbReference>
<dbReference type="InterPro" id="IPR053716">
    <property type="entry name" value="Flag_assembly_chemotaxis_eff"/>
</dbReference>
<dbReference type="Gene3D" id="1.10.287.1700">
    <property type="match status" value="1"/>
</dbReference>
<dbReference type="STRING" id="1035707.SAMN05216552_105418"/>
<evidence type="ECO:0000313" key="2">
    <source>
        <dbReference type="EMBL" id="SFV16647.1"/>
    </source>
</evidence>
<evidence type="ECO:0000313" key="3">
    <source>
        <dbReference type="Proteomes" id="UP000199391"/>
    </source>
</evidence>
<dbReference type="OrthoDB" id="8758663at2"/>
<feature type="coiled-coil region" evidence="1">
    <location>
        <begin position="92"/>
        <end position="119"/>
    </location>
</feature>
<accession>A0A1I7M456</accession>
<dbReference type="AlphaFoldDB" id="A0A1I7M456"/>
<sequence>MSGGRFRYALQPVLLTRQWELDGLLVELGEANQALAQQRRELEGLRAASAAAELEWLRTGQGQQVLSVDRFTLMARYIADCRAKQGAMEVVVAQAERARDELIERITAARRALDAVEEHRDDMRGRFVRQRQSGDFKSADDQWGVMRAGLERHGD</sequence>
<evidence type="ECO:0008006" key="4">
    <source>
        <dbReference type="Google" id="ProtNLM"/>
    </source>
</evidence>